<feature type="transmembrane region" description="Helical" evidence="15">
    <location>
        <begin position="12"/>
        <end position="34"/>
    </location>
</feature>
<accession>A0A5N6QTJ5</accession>
<keyword evidence="7" id="KW-0479">Metal-binding</keyword>
<dbReference type="InterPro" id="IPR001841">
    <property type="entry name" value="Znf_RING"/>
</dbReference>
<sequence length="236" mass="26399">MEYNASYALNGKIMLCSVTILFLLVLTMVCFHSWRCCFHSHHRRNSHRRRQARHLFNHPVTPNAATNSTDQGLPPSVLKALSTFTYSPITHGRGTPLECAVCLSVFEDGERGRVLPKCEHTFHVHCIDTWFHSHSKCPLCRAPVHPDISAETENKSAGSQTEPCQREAAEMGCSDFSERVSLEPSDGHRKLLELVGIVVEVPRLRGLYEIGSASPGVHGFKSPGNRVLSMKRIWSI</sequence>
<evidence type="ECO:0000256" key="14">
    <source>
        <dbReference type="PROSITE-ProRule" id="PRU00175"/>
    </source>
</evidence>
<organism evidence="17 18">
    <name type="scientific">Carpinus fangiana</name>
    <dbReference type="NCBI Taxonomy" id="176857"/>
    <lineage>
        <taxon>Eukaryota</taxon>
        <taxon>Viridiplantae</taxon>
        <taxon>Streptophyta</taxon>
        <taxon>Embryophyta</taxon>
        <taxon>Tracheophyta</taxon>
        <taxon>Spermatophyta</taxon>
        <taxon>Magnoliopsida</taxon>
        <taxon>eudicotyledons</taxon>
        <taxon>Gunneridae</taxon>
        <taxon>Pentapetalae</taxon>
        <taxon>rosids</taxon>
        <taxon>fabids</taxon>
        <taxon>Fagales</taxon>
        <taxon>Betulaceae</taxon>
        <taxon>Carpinus</taxon>
    </lineage>
</organism>
<dbReference type="PANTHER" id="PTHR45768">
    <property type="entry name" value="E3 UBIQUITIN-PROTEIN LIGASE RNF13-LIKE"/>
    <property type="match status" value="1"/>
</dbReference>
<dbReference type="Gene3D" id="3.30.40.10">
    <property type="entry name" value="Zinc/RING finger domain, C3HC4 (zinc finger)"/>
    <property type="match status" value="1"/>
</dbReference>
<evidence type="ECO:0000256" key="5">
    <source>
        <dbReference type="ARBA" id="ARBA00022679"/>
    </source>
</evidence>
<gene>
    <name evidence="17" type="ORF">FH972_005890</name>
</gene>
<evidence type="ECO:0000313" key="17">
    <source>
        <dbReference type="EMBL" id="KAE8009453.1"/>
    </source>
</evidence>
<dbReference type="PANTHER" id="PTHR45768:SF34">
    <property type="entry name" value="RING-H2 FINGER PROTEIN ATL64"/>
    <property type="match status" value="1"/>
</dbReference>
<evidence type="ECO:0000256" key="12">
    <source>
        <dbReference type="ARBA" id="ARBA00023136"/>
    </source>
</evidence>
<evidence type="ECO:0000256" key="2">
    <source>
        <dbReference type="ARBA" id="ARBA00004167"/>
    </source>
</evidence>
<comment type="subcellular location">
    <subcellularLocation>
        <location evidence="2">Membrane</location>
        <topology evidence="2">Single-pass membrane protein</topology>
    </subcellularLocation>
</comment>
<comment type="pathway">
    <text evidence="3">Protein modification; protein ubiquitination.</text>
</comment>
<feature type="domain" description="RING-type" evidence="16">
    <location>
        <begin position="99"/>
        <end position="141"/>
    </location>
</feature>
<dbReference type="SMART" id="SM00184">
    <property type="entry name" value="RING"/>
    <property type="match status" value="1"/>
</dbReference>
<dbReference type="Pfam" id="PF13639">
    <property type="entry name" value="zf-RING_2"/>
    <property type="match status" value="1"/>
</dbReference>
<protein>
    <recommendedName>
        <fullName evidence="4">RING-type E3 ubiquitin transferase</fullName>
        <ecNumber evidence="4">2.3.2.27</ecNumber>
    </recommendedName>
</protein>
<evidence type="ECO:0000256" key="13">
    <source>
        <dbReference type="ARBA" id="ARBA00024209"/>
    </source>
</evidence>
<evidence type="ECO:0000256" key="8">
    <source>
        <dbReference type="ARBA" id="ARBA00022771"/>
    </source>
</evidence>
<evidence type="ECO:0000256" key="6">
    <source>
        <dbReference type="ARBA" id="ARBA00022692"/>
    </source>
</evidence>
<evidence type="ECO:0000256" key="15">
    <source>
        <dbReference type="SAM" id="Phobius"/>
    </source>
</evidence>
<keyword evidence="5" id="KW-0808">Transferase</keyword>
<dbReference type="SUPFAM" id="SSF57850">
    <property type="entry name" value="RING/U-box"/>
    <property type="match status" value="1"/>
</dbReference>
<evidence type="ECO:0000256" key="11">
    <source>
        <dbReference type="ARBA" id="ARBA00022989"/>
    </source>
</evidence>
<evidence type="ECO:0000256" key="4">
    <source>
        <dbReference type="ARBA" id="ARBA00012483"/>
    </source>
</evidence>
<keyword evidence="6 15" id="KW-0812">Transmembrane</keyword>
<dbReference type="EMBL" id="CM017322">
    <property type="protein sequence ID" value="KAE8009453.1"/>
    <property type="molecule type" value="Genomic_DNA"/>
</dbReference>
<dbReference type="InterPro" id="IPR013083">
    <property type="entry name" value="Znf_RING/FYVE/PHD"/>
</dbReference>
<keyword evidence="18" id="KW-1185">Reference proteome</keyword>
<evidence type="ECO:0000256" key="1">
    <source>
        <dbReference type="ARBA" id="ARBA00000900"/>
    </source>
</evidence>
<evidence type="ECO:0000313" key="18">
    <source>
        <dbReference type="Proteomes" id="UP000327013"/>
    </source>
</evidence>
<keyword evidence="11 15" id="KW-1133">Transmembrane helix</keyword>
<evidence type="ECO:0000256" key="10">
    <source>
        <dbReference type="ARBA" id="ARBA00022833"/>
    </source>
</evidence>
<evidence type="ECO:0000256" key="9">
    <source>
        <dbReference type="ARBA" id="ARBA00022786"/>
    </source>
</evidence>
<dbReference type="GO" id="GO:0061630">
    <property type="term" value="F:ubiquitin protein ligase activity"/>
    <property type="evidence" value="ECO:0007669"/>
    <property type="project" value="UniProtKB-EC"/>
</dbReference>
<dbReference type="Proteomes" id="UP000327013">
    <property type="component" value="Chromosome 2"/>
</dbReference>
<dbReference type="PROSITE" id="PS50089">
    <property type="entry name" value="ZF_RING_2"/>
    <property type="match status" value="1"/>
</dbReference>
<keyword evidence="8 14" id="KW-0863">Zinc-finger</keyword>
<comment type="catalytic activity">
    <reaction evidence="1">
        <text>S-ubiquitinyl-[E2 ubiquitin-conjugating enzyme]-L-cysteine + [acceptor protein]-L-lysine = [E2 ubiquitin-conjugating enzyme]-L-cysteine + N(6)-ubiquitinyl-[acceptor protein]-L-lysine.</text>
        <dbReference type="EC" id="2.3.2.27"/>
    </reaction>
</comment>
<evidence type="ECO:0000256" key="3">
    <source>
        <dbReference type="ARBA" id="ARBA00004906"/>
    </source>
</evidence>
<dbReference type="CDD" id="cd16461">
    <property type="entry name" value="RING-H2_EL5-like"/>
    <property type="match status" value="1"/>
</dbReference>
<keyword evidence="12 15" id="KW-0472">Membrane</keyword>
<keyword evidence="9" id="KW-0833">Ubl conjugation pathway</keyword>
<proteinExistence type="inferred from homology"/>
<comment type="similarity">
    <text evidence="13">Belongs to the RING-type zinc finger family. ATL subfamily.</text>
</comment>
<reference evidence="17 18" key="1">
    <citation type="submission" date="2019-06" db="EMBL/GenBank/DDBJ databases">
        <title>A chromosomal-level reference genome of Carpinus fangiana (Coryloideae, Betulaceae).</title>
        <authorList>
            <person name="Yang X."/>
            <person name="Wang Z."/>
            <person name="Zhang L."/>
            <person name="Hao G."/>
            <person name="Liu J."/>
            <person name="Yang Y."/>
        </authorList>
    </citation>
    <scope>NUCLEOTIDE SEQUENCE [LARGE SCALE GENOMIC DNA]</scope>
    <source>
        <strain evidence="17">Cfa_2016G</strain>
        <tissue evidence="17">Leaf</tissue>
    </source>
</reference>
<name>A0A5N6QTJ5_9ROSI</name>
<evidence type="ECO:0000256" key="7">
    <source>
        <dbReference type="ARBA" id="ARBA00022723"/>
    </source>
</evidence>
<evidence type="ECO:0000259" key="16">
    <source>
        <dbReference type="PROSITE" id="PS50089"/>
    </source>
</evidence>
<dbReference type="FunFam" id="3.30.40.10:FF:000187">
    <property type="entry name" value="E3 ubiquitin-protein ligase ATL6"/>
    <property type="match status" value="1"/>
</dbReference>
<dbReference type="GO" id="GO:0016020">
    <property type="term" value="C:membrane"/>
    <property type="evidence" value="ECO:0007669"/>
    <property type="project" value="UniProtKB-SubCell"/>
</dbReference>
<keyword evidence="10" id="KW-0862">Zinc</keyword>
<dbReference type="AlphaFoldDB" id="A0A5N6QTJ5"/>
<dbReference type="EC" id="2.3.2.27" evidence="4"/>
<dbReference type="GO" id="GO:0008270">
    <property type="term" value="F:zinc ion binding"/>
    <property type="evidence" value="ECO:0007669"/>
    <property type="project" value="UniProtKB-KW"/>
</dbReference>
<dbReference type="OrthoDB" id="8062037at2759"/>